<reference evidence="5" key="1">
    <citation type="submission" date="2025-08" db="UniProtKB">
        <authorList>
            <consortium name="RefSeq"/>
        </authorList>
    </citation>
    <scope>IDENTIFICATION</scope>
</reference>
<keyword evidence="3" id="KW-0812">Transmembrane</keyword>
<feature type="compositionally biased region" description="Basic and acidic residues" evidence="2">
    <location>
        <begin position="344"/>
        <end position="362"/>
    </location>
</feature>
<feature type="transmembrane region" description="Helical" evidence="3">
    <location>
        <begin position="19"/>
        <end position="41"/>
    </location>
</feature>
<proteinExistence type="predicted"/>
<dbReference type="RefSeq" id="XP_005754568.1">
    <property type="nucleotide sequence ID" value="XM_005754511.1"/>
</dbReference>
<feature type="region of interest" description="Disordered" evidence="2">
    <location>
        <begin position="210"/>
        <end position="240"/>
    </location>
</feature>
<keyword evidence="4" id="KW-1185">Reference proteome</keyword>
<keyword evidence="1" id="KW-0175">Coiled coil</keyword>
<evidence type="ECO:0000256" key="3">
    <source>
        <dbReference type="SAM" id="Phobius"/>
    </source>
</evidence>
<accession>A0A9Y3S3P0</accession>
<feature type="compositionally biased region" description="Basic and acidic residues" evidence="2">
    <location>
        <begin position="218"/>
        <end position="231"/>
    </location>
</feature>
<feature type="coiled-coil region" evidence="1">
    <location>
        <begin position="167"/>
        <end position="194"/>
    </location>
</feature>
<evidence type="ECO:0000256" key="1">
    <source>
        <dbReference type="SAM" id="Coils"/>
    </source>
</evidence>
<dbReference type="Proteomes" id="UP000695023">
    <property type="component" value="Unplaced"/>
</dbReference>
<feature type="region of interest" description="Disordered" evidence="2">
    <location>
        <begin position="395"/>
        <end position="419"/>
    </location>
</feature>
<feature type="compositionally biased region" description="Basic and acidic residues" evidence="2">
    <location>
        <begin position="399"/>
        <end position="419"/>
    </location>
</feature>
<name>A0A9Y3S3P0_9CICH</name>
<dbReference type="AlphaFoldDB" id="A0A9Y3S3P0"/>
<feature type="region of interest" description="Disordered" evidence="2">
    <location>
        <begin position="344"/>
        <end position="379"/>
    </location>
</feature>
<keyword evidence="3" id="KW-1133">Transmembrane helix</keyword>
<evidence type="ECO:0000313" key="5">
    <source>
        <dbReference type="RefSeq" id="XP_005754568.1"/>
    </source>
</evidence>
<dbReference type="GeneID" id="102214027"/>
<sequence length="419" mass="48609">MSLKNWFGFPISPENLTPAVLNCIIIIVVSVPILLVVTVTYKCKQKKNRGSKNENKTAERNSSEALNSGETENDNKHLKEKEAAALKLSDEHQTEEGDEKNLQTLENNSPNHVVDEEVAVGQQQLQGEEQHRGHDELDKTEVMTPDTLKEKQEVSSQLNLSLAVTTRNKVNEEVATAQQQLQREEQREVDANVKKKLERKKKFNDIVARFEQGAQQQSRKDAEEDLLDRKSPLSCDPEDSLKVIEEMDAELKMKDNDVQMLKKELETNKKQIHQPSADHEDTSQTIDELKQTQNLLEKKNAEIREIRKKFENELNKEKRRHKEDLNSLKEELEVQIKKLKDKVSEVQQQLKDEQQSREEAEKNAQTLMNELENKNKELQESQCQFESLKEQTRSLTNCELKERHKEKKTKEEAEEAIRM</sequence>
<protein>
    <submittedName>
        <fullName evidence="5">Tropomyosin-like</fullName>
    </submittedName>
</protein>
<organism evidence="4 5">
    <name type="scientific">Pundamilia nyererei</name>
    <dbReference type="NCBI Taxonomy" id="303518"/>
    <lineage>
        <taxon>Eukaryota</taxon>
        <taxon>Metazoa</taxon>
        <taxon>Chordata</taxon>
        <taxon>Craniata</taxon>
        <taxon>Vertebrata</taxon>
        <taxon>Euteleostomi</taxon>
        <taxon>Actinopterygii</taxon>
        <taxon>Neopterygii</taxon>
        <taxon>Teleostei</taxon>
        <taxon>Neoteleostei</taxon>
        <taxon>Acanthomorphata</taxon>
        <taxon>Ovalentaria</taxon>
        <taxon>Cichlomorphae</taxon>
        <taxon>Cichliformes</taxon>
        <taxon>Cichlidae</taxon>
        <taxon>African cichlids</taxon>
        <taxon>Pseudocrenilabrinae</taxon>
        <taxon>Haplochromini</taxon>
        <taxon>Pundamilia</taxon>
    </lineage>
</organism>
<evidence type="ECO:0000313" key="4">
    <source>
        <dbReference type="Proteomes" id="UP000695023"/>
    </source>
</evidence>
<gene>
    <name evidence="5" type="primary">LOC102214027</name>
</gene>
<feature type="region of interest" description="Disordered" evidence="2">
    <location>
        <begin position="46"/>
        <end position="77"/>
    </location>
</feature>
<feature type="compositionally biased region" description="Basic and acidic residues" evidence="2">
    <location>
        <begin position="51"/>
        <end position="62"/>
    </location>
</feature>
<evidence type="ECO:0000256" key="2">
    <source>
        <dbReference type="SAM" id="MobiDB-lite"/>
    </source>
</evidence>
<keyword evidence="3" id="KW-0472">Membrane</keyword>